<dbReference type="InterPro" id="IPR011012">
    <property type="entry name" value="Longin-like_dom_sf"/>
</dbReference>
<dbReference type="EMBL" id="KI546038">
    <property type="protein sequence ID" value="EST47616.1"/>
    <property type="molecule type" value="Genomic_DNA"/>
</dbReference>
<dbReference type="VEuPathDB" id="GiardiaDB:SS50377_23039"/>
<evidence type="ECO:0000313" key="3">
    <source>
        <dbReference type="Proteomes" id="UP000018208"/>
    </source>
</evidence>
<reference evidence="1 2" key="1">
    <citation type="journal article" date="2014" name="PLoS Genet.">
        <title>The Genome of Spironucleus salmonicida Highlights a Fish Pathogen Adapted to Fluctuating Environments.</title>
        <authorList>
            <person name="Xu F."/>
            <person name="Jerlstrom-Hultqvist J."/>
            <person name="Einarsson E."/>
            <person name="Astvaldsson A."/>
            <person name="Svard S.G."/>
            <person name="Andersson J.O."/>
        </authorList>
    </citation>
    <scope>NUCLEOTIDE SEQUENCE</scope>
    <source>
        <strain evidence="2">ATCC 50377</strain>
    </source>
</reference>
<dbReference type="EMBL" id="AUWU02000003">
    <property type="protein sequence ID" value="KAH0575406.1"/>
    <property type="molecule type" value="Genomic_DNA"/>
</dbReference>
<dbReference type="AlphaFoldDB" id="V6LV77"/>
<name>V6LV77_9EUKA</name>
<organism evidence="1">
    <name type="scientific">Spironucleus salmonicida</name>
    <dbReference type="NCBI Taxonomy" id="348837"/>
    <lineage>
        <taxon>Eukaryota</taxon>
        <taxon>Metamonada</taxon>
        <taxon>Diplomonadida</taxon>
        <taxon>Hexamitidae</taxon>
        <taxon>Hexamitinae</taxon>
        <taxon>Spironucleus</taxon>
    </lineage>
</organism>
<dbReference type="Proteomes" id="UP000018208">
    <property type="component" value="Unassembled WGS sequence"/>
</dbReference>
<keyword evidence="3" id="KW-1185">Reference proteome</keyword>
<accession>V6LV77</accession>
<evidence type="ECO:0000313" key="2">
    <source>
        <dbReference type="EMBL" id="KAH0575406.1"/>
    </source>
</evidence>
<evidence type="ECO:0000313" key="1">
    <source>
        <dbReference type="EMBL" id="EST47616.1"/>
    </source>
</evidence>
<proteinExistence type="predicted"/>
<reference evidence="2" key="2">
    <citation type="submission" date="2020-12" db="EMBL/GenBank/DDBJ databases">
        <title>New Spironucleus salmonicida genome in near-complete chromosomes.</title>
        <authorList>
            <person name="Xu F."/>
            <person name="Kurt Z."/>
            <person name="Jimenez-Gonzalez A."/>
            <person name="Astvaldsson A."/>
            <person name="Andersson J.O."/>
            <person name="Svard S.G."/>
        </authorList>
    </citation>
    <scope>NUCLEOTIDE SEQUENCE</scope>
    <source>
        <strain evidence="2">ATCC 50377</strain>
    </source>
</reference>
<protein>
    <submittedName>
        <fullName evidence="1">Uncharacterized protein</fullName>
    </submittedName>
</protein>
<gene>
    <name evidence="1" type="ORF">SS50377_12311</name>
    <name evidence="2" type="ORF">SS50377_23039</name>
</gene>
<dbReference type="SUPFAM" id="SSF64356">
    <property type="entry name" value="SNARE-like"/>
    <property type="match status" value="1"/>
</dbReference>
<sequence>MTVNAVLITDQFDIPIYTYYTEDMEKTEIQFALYAALDYFSILSEKNETISEDAQTYAIFTSYNHKIVIYTSTYIQMSDAISVLMKLSINWQKIILNPFFSKDTVQELAVSLYE</sequence>